<keyword evidence="5" id="KW-1185">Reference proteome</keyword>
<dbReference type="Gene3D" id="3.90.550.10">
    <property type="entry name" value="Spore Coat Polysaccharide Biosynthesis Protein SpsA, Chain A"/>
    <property type="match status" value="1"/>
</dbReference>
<feature type="domain" description="Glycosyltransferase 2-like" evidence="3">
    <location>
        <begin position="6"/>
        <end position="173"/>
    </location>
</feature>
<dbReference type="Pfam" id="PF00535">
    <property type="entry name" value="Glycos_transf_2"/>
    <property type="match status" value="1"/>
</dbReference>
<proteinExistence type="predicted"/>
<dbReference type="SUPFAM" id="SSF53756">
    <property type="entry name" value="UDP-Glycosyltransferase/glycogen phosphorylase"/>
    <property type="match status" value="1"/>
</dbReference>
<dbReference type="SUPFAM" id="SSF53448">
    <property type="entry name" value="Nucleotide-diphospho-sugar transferases"/>
    <property type="match status" value="1"/>
</dbReference>
<evidence type="ECO:0000313" key="4">
    <source>
        <dbReference type="EMBL" id="MBO0414033.1"/>
    </source>
</evidence>
<dbReference type="CDD" id="cd00761">
    <property type="entry name" value="Glyco_tranf_GTA_type"/>
    <property type="match status" value="1"/>
</dbReference>
<sequence length="761" mass="89009">MNYAISVIIPVYNVEKYIAKCLDSVISQKLEGRPAEECIEIIVVDDGTPDDSIKIIKQYVRKYKNITLLRQPNSGQSSARNNALKIASGEYIYFLDSDDLLPPNALTPLYKLAKETQSEVVIAQSKAFNNRRSWFIDDHAEVASAAFRKVKFTHRSILIKTSPPWAKLFKKQLIEKYNITFPEGIKLAEDWIFVIHALYRANHISTTPEITYLYQGRDDENNPSCTQIVNEKVFNDLLIVYELTKQFNLPDPQIRYIKIFILKSLLYRLGKFSKDNSFTVTKPIYKSVRSFIKNEIGYSMIGIFTPERRLLLTLIFHGFYSEAYRVANEKIKRSCLRRGKKINDATIIKDYLSIVRKNRFTLTREIKTNILNKYRLLGWWLKFNIAKFIAAKSVQKNNIVLVGERLGQTANDTSYYYFKHTQEKKSTDLAHYFVIEKNAETIKNLAPYKNVVHYGSLKHFIIFHKAAAYIFSDSMRDVLHQWRRVSHQFSDKKKVFLQHGIFATSRAKGYYDKNSMQRRNELPDKFIVSSDFEKKLICEQFGFENNEVSVTGLSRFDSLPKFRKKTNNQILILLTWRDWLSQKNATEFEKSQYFKKIYELITHPKLISFIQTHKTKIIMCLHHKMHKHLNMLDKSIEIEMVQMNNTDIQQLIIKSDLMVTDYSSASFDMLYQKKPVLFYWFDQQQFFASRGGPLVCPINGIPGPILNNANDLINTIIEYKNNNFKISQEQLRTSRKFFSHIDNNNSMRIEKTVSGLILEHT</sequence>
<dbReference type="InterPro" id="IPR043148">
    <property type="entry name" value="TagF_C"/>
</dbReference>
<organism evidence="4 5">
    <name type="scientific">Chromobacterium haemolyticum</name>
    <dbReference type="NCBI Taxonomy" id="394935"/>
    <lineage>
        <taxon>Bacteria</taxon>
        <taxon>Pseudomonadati</taxon>
        <taxon>Pseudomonadota</taxon>
        <taxon>Betaproteobacteria</taxon>
        <taxon>Neisseriales</taxon>
        <taxon>Chromobacteriaceae</taxon>
        <taxon>Chromobacterium</taxon>
    </lineage>
</organism>
<dbReference type="Proteomes" id="UP000664349">
    <property type="component" value="Unassembled WGS sequence"/>
</dbReference>
<evidence type="ECO:0000256" key="1">
    <source>
        <dbReference type="ARBA" id="ARBA00022676"/>
    </source>
</evidence>
<name>A0ABS3GG57_9NEIS</name>
<dbReference type="InterPro" id="IPR007554">
    <property type="entry name" value="Glycerophosphate_synth"/>
</dbReference>
<keyword evidence="1" id="KW-0328">Glycosyltransferase</keyword>
<dbReference type="RefSeq" id="WP_200122280.1">
    <property type="nucleotide sequence ID" value="NZ_JAEILV010000001.1"/>
</dbReference>
<dbReference type="EMBL" id="JAFLRD010000001">
    <property type="protein sequence ID" value="MBO0414033.1"/>
    <property type="molecule type" value="Genomic_DNA"/>
</dbReference>
<evidence type="ECO:0000256" key="2">
    <source>
        <dbReference type="ARBA" id="ARBA00022679"/>
    </source>
</evidence>
<protein>
    <submittedName>
        <fullName evidence="4">CDP-glycerol glycerophosphotransferase family protein</fullName>
    </submittedName>
</protein>
<evidence type="ECO:0000259" key="3">
    <source>
        <dbReference type="Pfam" id="PF00535"/>
    </source>
</evidence>
<keyword evidence="2" id="KW-0808">Transferase</keyword>
<dbReference type="PANTHER" id="PTHR22916:SF51">
    <property type="entry name" value="GLYCOSYLTRANSFERASE EPSH-RELATED"/>
    <property type="match status" value="1"/>
</dbReference>
<dbReference type="Gene3D" id="3.40.50.12580">
    <property type="match status" value="1"/>
</dbReference>
<evidence type="ECO:0000313" key="5">
    <source>
        <dbReference type="Proteomes" id="UP000664349"/>
    </source>
</evidence>
<accession>A0ABS3GG57</accession>
<dbReference type="InterPro" id="IPR029044">
    <property type="entry name" value="Nucleotide-diphossugar_trans"/>
</dbReference>
<comment type="caution">
    <text evidence="4">The sequence shown here is derived from an EMBL/GenBank/DDBJ whole genome shotgun (WGS) entry which is preliminary data.</text>
</comment>
<reference evidence="4 5" key="1">
    <citation type="submission" date="2021-03" db="EMBL/GenBank/DDBJ databases">
        <title>First Case of infection caused by Chromobacterium haemolyticum derived from water in China.</title>
        <authorList>
            <person name="Chen J."/>
            <person name="Liu C."/>
        </authorList>
    </citation>
    <scope>NUCLEOTIDE SEQUENCE [LARGE SCALE GENOMIC DNA]</scope>
    <source>
        <strain evidence="4 5">WJ-5</strain>
    </source>
</reference>
<dbReference type="InterPro" id="IPR001173">
    <property type="entry name" value="Glyco_trans_2-like"/>
</dbReference>
<dbReference type="Pfam" id="PF04464">
    <property type="entry name" value="Glyphos_transf"/>
    <property type="match status" value="1"/>
</dbReference>
<dbReference type="PANTHER" id="PTHR22916">
    <property type="entry name" value="GLYCOSYLTRANSFERASE"/>
    <property type="match status" value="1"/>
</dbReference>
<gene>
    <name evidence="4" type="ORF">J1C50_00800</name>
</gene>